<sequence length="265" mass="27519">MTAAAVLVALAAVLLWWPVPEAYRRLAGLVAEERGMARRMDPWLLVWVLPAAALLVFGVAPGVAGALVAGLVTRQRRRSCREALADRDSRQLIAALAVMSAELSVGAPVVQACRAAAADLARIDHDGAVGPELARMAARAELGGDPGPESATRAGPVRRLARSWAVSLEYGLPVGDVLAALREDLVSRQDFAARTRAGLAGPRATAVVLAGLPVVGLVLGQAMGAHPARVLLESRIGGVLLVVGTALSVAGVVWADRIADQAVRR</sequence>
<evidence type="ECO:0000313" key="9">
    <source>
        <dbReference type="Proteomes" id="UP000035065"/>
    </source>
</evidence>
<dbReference type="InterPro" id="IPR018076">
    <property type="entry name" value="T2SS_GspF_dom"/>
</dbReference>
<keyword evidence="9" id="KW-1185">Reference proteome</keyword>
<evidence type="ECO:0000313" key="8">
    <source>
        <dbReference type="EMBL" id="EGD55066.1"/>
    </source>
</evidence>
<accession>F1YJY4</accession>
<feature type="transmembrane region" description="Helical" evidence="6">
    <location>
        <begin position="204"/>
        <end position="224"/>
    </location>
</feature>
<proteinExistence type="predicted"/>
<dbReference type="PANTHER" id="PTHR35007">
    <property type="entry name" value="INTEGRAL MEMBRANE PROTEIN-RELATED"/>
    <property type="match status" value="1"/>
</dbReference>
<evidence type="ECO:0000256" key="2">
    <source>
        <dbReference type="ARBA" id="ARBA00022475"/>
    </source>
</evidence>
<dbReference type="AlphaFoldDB" id="F1YJY4"/>
<protein>
    <recommendedName>
        <fullName evidence="7">Type II secretion system protein GspF domain-containing protein</fullName>
    </recommendedName>
</protein>
<keyword evidence="2" id="KW-1003">Cell membrane</keyword>
<comment type="caution">
    <text evidence="8">The sequence shown here is derived from an EMBL/GenBank/DDBJ whole genome shotgun (WGS) entry which is preliminary data.</text>
</comment>
<dbReference type="Proteomes" id="UP000035065">
    <property type="component" value="Unassembled WGS sequence"/>
</dbReference>
<keyword evidence="4 6" id="KW-1133">Transmembrane helix</keyword>
<evidence type="ECO:0000256" key="1">
    <source>
        <dbReference type="ARBA" id="ARBA00004651"/>
    </source>
</evidence>
<feature type="domain" description="Type II secretion system protein GspF" evidence="7">
    <location>
        <begin position="96"/>
        <end position="218"/>
    </location>
</feature>
<evidence type="ECO:0000256" key="4">
    <source>
        <dbReference type="ARBA" id="ARBA00022989"/>
    </source>
</evidence>
<organism evidence="8 9">
    <name type="scientific">Gordonia neofelifaecis NRRL B-59395</name>
    <dbReference type="NCBI Taxonomy" id="644548"/>
    <lineage>
        <taxon>Bacteria</taxon>
        <taxon>Bacillati</taxon>
        <taxon>Actinomycetota</taxon>
        <taxon>Actinomycetes</taxon>
        <taxon>Mycobacteriales</taxon>
        <taxon>Gordoniaceae</taxon>
        <taxon>Gordonia</taxon>
    </lineage>
</organism>
<dbReference type="EMBL" id="AEUD01000008">
    <property type="protein sequence ID" value="EGD55066.1"/>
    <property type="molecule type" value="Genomic_DNA"/>
</dbReference>
<name>F1YJY4_9ACTN</name>
<feature type="transmembrane region" description="Helical" evidence="6">
    <location>
        <begin position="236"/>
        <end position="255"/>
    </location>
</feature>
<feature type="transmembrane region" description="Helical" evidence="6">
    <location>
        <begin position="44"/>
        <end position="72"/>
    </location>
</feature>
<dbReference type="RefSeq" id="WP_009679436.1">
    <property type="nucleotide sequence ID" value="NZ_AEUD01000008.1"/>
</dbReference>
<keyword evidence="3 6" id="KW-0812">Transmembrane</keyword>
<evidence type="ECO:0000256" key="3">
    <source>
        <dbReference type="ARBA" id="ARBA00022692"/>
    </source>
</evidence>
<evidence type="ECO:0000259" key="7">
    <source>
        <dbReference type="Pfam" id="PF00482"/>
    </source>
</evidence>
<dbReference type="OrthoDB" id="3712305at2"/>
<dbReference type="PANTHER" id="PTHR35007:SF4">
    <property type="entry name" value="CONSERVED TRANSMEMBRANE PROTEIN-RELATED"/>
    <property type="match status" value="1"/>
</dbReference>
<dbReference type="Pfam" id="PF00482">
    <property type="entry name" value="T2SSF"/>
    <property type="match status" value="1"/>
</dbReference>
<evidence type="ECO:0000256" key="6">
    <source>
        <dbReference type="SAM" id="Phobius"/>
    </source>
</evidence>
<dbReference type="STRING" id="644548.SCNU_11071"/>
<dbReference type="GO" id="GO:0005886">
    <property type="term" value="C:plasma membrane"/>
    <property type="evidence" value="ECO:0007669"/>
    <property type="project" value="UniProtKB-SubCell"/>
</dbReference>
<evidence type="ECO:0000256" key="5">
    <source>
        <dbReference type="ARBA" id="ARBA00023136"/>
    </source>
</evidence>
<reference evidence="8 9" key="1">
    <citation type="journal article" date="2011" name="J. Bacteriol.">
        <title>Draft Genome Sequence of Gordonia neofelifaecis NRRL B-59395, a Cholesterol-Degrading Actinomycete.</title>
        <authorList>
            <person name="Ge F."/>
            <person name="Li W."/>
            <person name="Chen G."/>
            <person name="Liu Y."/>
            <person name="Zhang G."/>
            <person name="Yong B."/>
            <person name="Wang Q."/>
            <person name="Wang N."/>
            <person name="Huang Z."/>
            <person name="Li W."/>
            <person name="Wang J."/>
            <person name="Wu C."/>
            <person name="Xie Q."/>
            <person name="Liu G."/>
        </authorList>
    </citation>
    <scope>NUCLEOTIDE SEQUENCE [LARGE SCALE GENOMIC DNA]</scope>
    <source>
        <strain evidence="8 9">NRRL B-59395</strain>
    </source>
</reference>
<comment type="subcellular location">
    <subcellularLocation>
        <location evidence="1">Cell membrane</location>
        <topology evidence="1">Multi-pass membrane protein</topology>
    </subcellularLocation>
</comment>
<keyword evidence="5 6" id="KW-0472">Membrane</keyword>
<dbReference type="eggNOG" id="COG4965">
    <property type="taxonomic scope" value="Bacteria"/>
</dbReference>
<gene>
    <name evidence="8" type="ORF">SCNU_11071</name>
</gene>